<proteinExistence type="predicted"/>
<name>A0A7R8ZN58_9CRUS</name>
<dbReference type="AlphaFoldDB" id="A0A7R8ZN58"/>
<sequence>MGALVLSEEQDSGVPIREQTENLTATGLGSPCTFSAECEKVALNAICAYDTRRCACPDQSTVEDGICVCPDQSVLINGECVCPDGIDKLYQPRPTQGVNAYKTTSNRSVADDSLSLEELCQNKQVESAVVKELQAHGKRGEEGRVKCGMVSD</sequence>
<accession>A0A7R8ZN58</accession>
<protein>
    <submittedName>
        <fullName evidence="1">Uncharacterized protein</fullName>
    </submittedName>
</protein>
<dbReference type="EMBL" id="OB662982">
    <property type="protein sequence ID" value="CAD7230812.1"/>
    <property type="molecule type" value="Genomic_DNA"/>
</dbReference>
<reference evidence="1" key="1">
    <citation type="submission" date="2020-11" db="EMBL/GenBank/DDBJ databases">
        <authorList>
            <person name="Tran Van P."/>
        </authorList>
    </citation>
    <scope>NUCLEOTIDE SEQUENCE</scope>
</reference>
<gene>
    <name evidence="1" type="ORF">CTOB1V02_LOCUS8668</name>
</gene>
<organism evidence="1">
    <name type="scientific">Cyprideis torosa</name>
    <dbReference type="NCBI Taxonomy" id="163714"/>
    <lineage>
        <taxon>Eukaryota</taxon>
        <taxon>Metazoa</taxon>
        <taxon>Ecdysozoa</taxon>
        <taxon>Arthropoda</taxon>
        <taxon>Crustacea</taxon>
        <taxon>Oligostraca</taxon>
        <taxon>Ostracoda</taxon>
        <taxon>Podocopa</taxon>
        <taxon>Podocopida</taxon>
        <taxon>Cytherocopina</taxon>
        <taxon>Cytheroidea</taxon>
        <taxon>Cytherideidae</taxon>
        <taxon>Cyprideis</taxon>
    </lineage>
</organism>
<evidence type="ECO:0000313" key="1">
    <source>
        <dbReference type="EMBL" id="CAD7230812.1"/>
    </source>
</evidence>